<evidence type="ECO:0000256" key="1">
    <source>
        <dbReference type="SAM" id="Phobius"/>
    </source>
</evidence>
<name>F0T173_SYNGF</name>
<keyword evidence="3" id="KW-1185">Reference proteome</keyword>
<evidence type="ECO:0000313" key="3">
    <source>
        <dbReference type="Proteomes" id="UP000007488"/>
    </source>
</evidence>
<dbReference type="AlphaFoldDB" id="F0T173"/>
<evidence type="ECO:0000313" key="2">
    <source>
        <dbReference type="EMBL" id="ADY55137.1"/>
    </source>
</evidence>
<dbReference type="HOGENOM" id="CLU_2669802_0_0_9"/>
<sequence length="75" mass="8880">MFDSIFDILFHKIPNLVFGLIIMGLVFIVLAPLFQAFFGGPLWLWFIILFILFYFEMRHTWAKIKAKQIAAKEEI</sequence>
<feature type="transmembrane region" description="Helical" evidence="1">
    <location>
        <begin position="12"/>
        <end position="30"/>
    </location>
</feature>
<dbReference type="KEGG" id="sgy:Sgly_0780"/>
<keyword evidence="1" id="KW-0812">Transmembrane</keyword>
<dbReference type="Proteomes" id="UP000007488">
    <property type="component" value="Chromosome"/>
</dbReference>
<organism evidence="2 3">
    <name type="scientific">Syntrophobotulus glycolicus (strain DSM 8271 / FlGlyR)</name>
    <dbReference type="NCBI Taxonomy" id="645991"/>
    <lineage>
        <taxon>Bacteria</taxon>
        <taxon>Bacillati</taxon>
        <taxon>Bacillota</taxon>
        <taxon>Clostridia</taxon>
        <taxon>Eubacteriales</taxon>
        <taxon>Desulfitobacteriaceae</taxon>
        <taxon>Syntrophobotulus</taxon>
    </lineage>
</organism>
<proteinExistence type="predicted"/>
<accession>F0T173</accession>
<reference evidence="3" key="2">
    <citation type="submission" date="2011-02" db="EMBL/GenBank/DDBJ databases">
        <title>The complete genome of Syntrophobotulus glycolicus DSM 8271.</title>
        <authorList>
            <person name="Lucas S."/>
            <person name="Copeland A."/>
            <person name="Lapidus A."/>
            <person name="Bruce D."/>
            <person name="Goodwin L."/>
            <person name="Pitluck S."/>
            <person name="Kyrpides N."/>
            <person name="Mavromatis K."/>
            <person name="Pagani I."/>
            <person name="Ivanova N."/>
            <person name="Mikhailova N."/>
            <person name="Chertkov O."/>
            <person name="Held B."/>
            <person name="Detter J.C."/>
            <person name="Tapia R."/>
            <person name="Han C."/>
            <person name="Land M."/>
            <person name="Hauser L."/>
            <person name="Markowitz V."/>
            <person name="Cheng J.-F."/>
            <person name="Hugenholtz P."/>
            <person name="Woyke T."/>
            <person name="Wu D."/>
            <person name="Spring S."/>
            <person name="Schroeder M."/>
            <person name="Brambilla E."/>
            <person name="Klenk H.-P."/>
            <person name="Eisen J.A."/>
        </authorList>
    </citation>
    <scope>NUCLEOTIDE SEQUENCE [LARGE SCALE GENOMIC DNA]</scope>
    <source>
        <strain evidence="3">DSM 8271 / FlGlyR</strain>
    </source>
</reference>
<keyword evidence="1" id="KW-0472">Membrane</keyword>
<keyword evidence="1" id="KW-1133">Transmembrane helix</keyword>
<reference evidence="2 3" key="1">
    <citation type="journal article" date="2011" name="Stand. Genomic Sci.">
        <title>Complete genome sequence of Syntrophobotulus glycolicus type strain (FlGlyR).</title>
        <authorList>
            <person name="Han C."/>
            <person name="Mwirichia R."/>
            <person name="Chertkov O."/>
            <person name="Held B."/>
            <person name="Lapidus A."/>
            <person name="Nolan M."/>
            <person name="Lucas S."/>
            <person name="Hammon N."/>
            <person name="Deshpande S."/>
            <person name="Cheng J.F."/>
            <person name="Tapia R."/>
            <person name="Goodwin L."/>
            <person name="Pitluck S."/>
            <person name="Huntemann M."/>
            <person name="Liolios K."/>
            <person name="Ivanova N."/>
            <person name="Pagani I."/>
            <person name="Mavromatis K."/>
            <person name="Ovchinikova G."/>
            <person name="Pati A."/>
            <person name="Chen A."/>
            <person name="Palaniappan K."/>
            <person name="Land M."/>
            <person name="Hauser L."/>
            <person name="Brambilla E.M."/>
            <person name="Rohde M."/>
            <person name="Spring S."/>
            <person name="Sikorski J."/>
            <person name="Goker M."/>
            <person name="Woyke T."/>
            <person name="Bristow J."/>
            <person name="Eisen J.A."/>
            <person name="Markowitz V."/>
            <person name="Hugenholtz P."/>
            <person name="Kyrpides N.C."/>
            <person name="Klenk H.P."/>
            <person name="Detter J.C."/>
        </authorList>
    </citation>
    <scope>NUCLEOTIDE SEQUENCE [LARGE SCALE GENOMIC DNA]</scope>
    <source>
        <strain evidence="3">DSM 8271 / FlGlyR</strain>
    </source>
</reference>
<feature type="transmembrane region" description="Helical" evidence="1">
    <location>
        <begin position="36"/>
        <end position="55"/>
    </location>
</feature>
<dbReference type="RefSeq" id="WP_013624008.1">
    <property type="nucleotide sequence ID" value="NC_015172.1"/>
</dbReference>
<dbReference type="EMBL" id="CP002547">
    <property type="protein sequence ID" value="ADY55137.1"/>
    <property type="molecule type" value="Genomic_DNA"/>
</dbReference>
<dbReference type="STRING" id="645991.Sgly_0780"/>
<protein>
    <submittedName>
        <fullName evidence="2">Uncharacterized protein</fullName>
    </submittedName>
</protein>
<gene>
    <name evidence="2" type="ordered locus">Sgly_0780</name>
</gene>